<dbReference type="AlphaFoldDB" id="A0AAP6ZVP0"/>
<sequence length="92" mass="10520">MKQHNFGYVVCIVKCRTANDENCFWTPVEYLNISQDHFLETGELESSILEDVKSKVGRVAETGSREHSYSAAIYGGEDTKLICPIVQIEQWY</sequence>
<evidence type="ECO:0000313" key="2">
    <source>
        <dbReference type="Proteomes" id="UP000576645"/>
    </source>
</evidence>
<proteinExistence type="predicted"/>
<accession>A0AAP6ZVP0</accession>
<protein>
    <submittedName>
        <fullName evidence="1">Uncharacterized protein</fullName>
    </submittedName>
</protein>
<dbReference type="RefSeq" id="WP_171353727.1">
    <property type="nucleotide sequence ID" value="NZ_VTXP01000015.1"/>
</dbReference>
<reference evidence="1 2" key="1">
    <citation type="submission" date="2019-09" db="EMBL/GenBank/DDBJ databases">
        <title>Draft genome sequencing and comparative genomics of hatchery-associated Vibrios.</title>
        <authorList>
            <person name="Kehlet-Delgado H."/>
            <person name="Mueller R.S."/>
        </authorList>
    </citation>
    <scope>NUCLEOTIDE SEQUENCE [LARGE SCALE GENOMIC DNA]</scope>
    <source>
        <strain evidence="1 2">09-121-3</strain>
    </source>
</reference>
<organism evidence="1 2">
    <name type="scientific">Vibrio coralliilyticus</name>
    <dbReference type="NCBI Taxonomy" id="190893"/>
    <lineage>
        <taxon>Bacteria</taxon>
        <taxon>Pseudomonadati</taxon>
        <taxon>Pseudomonadota</taxon>
        <taxon>Gammaproteobacteria</taxon>
        <taxon>Vibrionales</taxon>
        <taxon>Vibrionaceae</taxon>
        <taxon>Vibrio</taxon>
    </lineage>
</organism>
<dbReference type="EMBL" id="VTXP01000015">
    <property type="protein sequence ID" value="NOJ25229.1"/>
    <property type="molecule type" value="Genomic_DNA"/>
</dbReference>
<evidence type="ECO:0000313" key="1">
    <source>
        <dbReference type="EMBL" id="NOJ25229.1"/>
    </source>
</evidence>
<comment type="caution">
    <text evidence="1">The sequence shown here is derived from an EMBL/GenBank/DDBJ whole genome shotgun (WGS) entry which is preliminary data.</text>
</comment>
<dbReference type="Proteomes" id="UP000576645">
    <property type="component" value="Unassembled WGS sequence"/>
</dbReference>
<gene>
    <name evidence="1" type="ORF">F0238_21120</name>
</gene>
<name>A0AAP6ZVP0_9VIBR</name>